<sequence>MINQTHIVIDLETMGVGSHAAIVAIGAVRIERGQHAAEFYRRVDLASSIAHGGTTDASTISWWLKQSTEARAEVDGSQQPGGLYDVLLALSDFIHACDEPRLWGNGATFDLRILGEAYDAFHDPRPWDFRLERDLRTILELYPEAKDVGDFDGVRHHALADACHEAKQLVRAMKAHDRRHTIAAGSAARITVVIEDHAEGVHLGQQLAGGRVVAAMQGDLSELSDALEEAEDVLLSWGCEATAAMARAAITKARGQ</sequence>
<accession>A0ABS6MT69</accession>
<dbReference type="RefSeq" id="WP_217679922.1">
    <property type="nucleotide sequence ID" value="NZ_JAHRGL010000011.1"/>
</dbReference>
<evidence type="ECO:0000313" key="2">
    <source>
        <dbReference type="EMBL" id="MBV2132009.1"/>
    </source>
</evidence>
<feature type="domain" description="3'-5' exoribonuclease Rv2179c-like" evidence="1">
    <location>
        <begin position="5"/>
        <end position="168"/>
    </location>
</feature>
<organism evidence="2 3">
    <name type="scientific">Geopseudomonas aromaticivorans</name>
    <dbReference type="NCBI Taxonomy" id="2849492"/>
    <lineage>
        <taxon>Bacteria</taxon>
        <taxon>Pseudomonadati</taxon>
        <taxon>Pseudomonadota</taxon>
        <taxon>Gammaproteobacteria</taxon>
        <taxon>Pseudomonadales</taxon>
        <taxon>Pseudomonadaceae</taxon>
        <taxon>Geopseudomonas</taxon>
    </lineage>
</organism>
<dbReference type="InterPro" id="IPR033390">
    <property type="entry name" value="Rv2179c-like"/>
</dbReference>
<name>A0ABS6MT69_9GAMM</name>
<gene>
    <name evidence="2" type="ORF">KRX52_04250</name>
</gene>
<dbReference type="Proteomes" id="UP000813068">
    <property type="component" value="Unassembled WGS sequence"/>
</dbReference>
<protein>
    <submittedName>
        <fullName evidence="2">3'-5' exoribonuclease</fullName>
    </submittedName>
</protein>
<proteinExistence type="predicted"/>
<evidence type="ECO:0000259" key="1">
    <source>
        <dbReference type="Pfam" id="PF16473"/>
    </source>
</evidence>
<evidence type="ECO:0000313" key="3">
    <source>
        <dbReference type="Proteomes" id="UP000813068"/>
    </source>
</evidence>
<keyword evidence="3" id="KW-1185">Reference proteome</keyword>
<dbReference type="Pfam" id="PF16473">
    <property type="entry name" value="Rv2179c-like"/>
    <property type="match status" value="1"/>
</dbReference>
<comment type="caution">
    <text evidence="2">The sequence shown here is derived from an EMBL/GenBank/DDBJ whole genome shotgun (WGS) entry which is preliminary data.</text>
</comment>
<reference evidence="2 3" key="1">
    <citation type="submission" date="2021-06" db="EMBL/GenBank/DDBJ databases">
        <title>Differences between aerobic and microaerobic xylene degrading microbial communities.</title>
        <authorList>
            <person name="Banerjee S."/>
            <person name="Tancsics A."/>
        </authorList>
    </citation>
    <scope>NUCLEOTIDE SEQUENCE [LARGE SCALE GENOMIC DNA]</scope>
    <source>
        <strain evidence="2 3">MAP12</strain>
    </source>
</reference>
<dbReference type="EMBL" id="JAHRGL010000011">
    <property type="protein sequence ID" value="MBV2132009.1"/>
    <property type="molecule type" value="Genomic_DNA"/>
</dbReference>